<sequence length="171" mass="16917">MVLLHKLHPIAAMAAASGAAMALSLVAGCPSAEAAAAPADGSAVCAASFPIALNGFAFTPATVVPGGSATADLITTNCSNAAVDTTEMWSGQWLPLSSSGALPTGCPIIDPLLRAVDYRAGQEVAENTVYTVPTGCHAAELQVTVRITGSNGALGLTATAVLDIVQITPGS</sequence>
<keyword evidence="3" id="KW-1185">Reference proteome</keyword>
<protein>
    <recommendedName>
        <fullName evidence="4">Secreted protein</fullName>
    </recommendedName>
</protein>
<evidence type="ECO:0000313" key="3">
    <source>
        <dbReference type="Proteomes" id="UP000019485"/>
    </source>
</evidence>
<dbReference type="HOGENOM" id="CLU_1559674_0_0_11"/>
<evidence type="ECO:0000313" key="2">
    <source>
        <dbReference type="EMBL" id="ETA71012.1"/>
    </source>
</evidence>
<accession>W9E4D2</accession>
<feature type="signal peptide" evidence="1">
    <location>
        <begin position="1"/>
        <end position="22"/>
    </location>
</feature>
<dbReference type="Proteomes" id="UP000019485">
    <property type="component" value="Unassembled WGS sequence"/>
</dbReference>
<evidence type="ECO:0008006" key="4">
    <source>
        <dbReference type="Google" id="ProtNLM"/>
    </source>
</evidence>
<dbReference type="OrthoDB" id="4319964at2"/>
<proteinExistence type="predicted"/>
<comment type="caution">
    <text evidence="2">The sequence shown here is derived from an EMBL/GenBank/DDBJ whole genome shotgun (WGS) entry which is preliminary data.</text>
</comment>
<dbReference type="AlphaFoldDB" id="W9E4D2"/>
<evidence type="ECO:0000256" key="1">
    <source>
        <dbReference type="SAM" id="SignalP"/>
    </source>
</evidence>
<dbReference type="PROSITE" id="PS51257">
    <property type="entry name" value="PROKAR_LIPOPROTEIN"/>
    <property type="match status" value="1"/>
</dbReference>
<name>W9E4D2_9ACTN</name>
<reference evidence="2 3" key="1">
    <citation type="submission" date="2013-08" db="EMBL/GenBank/DDBJ databases">
        <authorList>
            <consortium name="DOE Joint Genome Institute"/>
            <person name="Eisen J."/>
            <person name="Huntemann M."/>
            <person name="Han J."/>
            <person name="Chen A."/>
            <person name="Kyrpides N."/>
            <person name="Mavromatis K."/>
            <person name="Markowitz V."/>
            <person name="Palaniappan K."/>
            <person name="Ivanova N."/>
            <person name="Schaumberg A."/>
            <person name="Pati A."/>
            <person name="Liolios K."/>
            <person name="Nordberg H.P."/>
            <person name="Cantor M.N."/>
            <person name="Hua S.X."/>
            <person name="Woyke T."/>
        </authorList>
    </citation>
    <scope>NUCLEOTIDE SEQUENCE [LARGE SCALE GENOMIC DNA]</scope>
    <source>
        <strain evidence="2 3">DSM 44927</strain>
    </source>
</reference>
<dbReference type="EMBL" id="AZAN01000001">
    <property type="protein sequence ID" value="ETA71012.1"/>
    <property type="molecule type" value="Genomic_DNA"/>
</dbReference>
<gene>
    <name evidence="2" type="ORF">ActroDRAFT_0030</name>
</gene>
<keyword evidence="1" id="KW-0732">Signal</keyword>
<dbReference type="RefSeq" id="WP_034260315.1">
    <property type="nucleotide sequence ID" value="NZ_KI632511.1"/>
</dbReference>
<feature type="chain" id="PRO_5039704333" description="Secreted protein" evidence="1">
    <location>
        <begin position="23"/>
        <end position="171"/>
    </location>
</feature>
<organism evidence="2 3">
    <name type="scientific">Actinospica robiniae DSM 44927</name>
    <dbReference type="NCBI Taxonomy" id="479430"/>
    <lineage>
        <taxon>Bacteria</taxon>
        <taxon>Bacillati</taxon>
        <taxon>Actinomycetota</taxon>
        <taxon>Actinomycetes</taxon>
        <taxon>Catenulisporales</taxon>
        <taxon>Actinospicaceae</taxon>
        <taxon>Actinospica</taxon>
    </lineage>
</organism>